<gene>
    <name evidence="9 10" type="primary">lpxL</name>
    <name evidence="10" type="ORF">M6D89_07015</name>
</gene>
<comment type="caution">
    <text evidence="10">The sequence shown here is derived from an EMBL/GenBank/DDBJ whole genome shotgun (WGS) entry which is preliminary data.</text>
</comment>
<dbReference type="Pfam" id="PF03279">
    <property type="entry name" value="Lip_A_acyltrans"/>
    <property type="match status" value="1"/>
</dbReference>
<comment type="subcellular location">
    <subcellularLocation>
        <location evidence="9">Cell inner membrane</location>
        <topology evidence="9">Single-pass membrane protein</topology>
    </subcellularLocation>
</comment>
<dbReference type="NCBIfam" id="TIGR02207">
    <property type="entry name" value="lipid_A_htrB"/>
    <property type="match status" value="1"/>
</dbReference>
<evidence type="ECO:0000256" key="7">
    <source>
        <dbReference type="ARBA" id="ARBA00023136"/>
    </source>
</evidence>
<evidence type="ECO:0000313" key="11">
    <source>
        <dbReference type="Proteomes" id="UP001139319"/>
    </source>
</evidence>
<evidence type="ECO:0000256" key="8">
    <source>
        <dbReference type="ARBA" id="ARBA00023315"/>
    </source>
</evidence>
<sequence>MKRTHFSAALLHPRYWLFWLGAGLWFLLAQLPYKWQMWMAKKLAPLLALNKKRINYGRINLKHCFPDLSEAEREDLLKRNAESMAAAMFETGIGWFWPQWRLRKLHTVTGVEHLRQAEEDGVGVLLLTTHFSTLDIGSAFLGCHTEYDGLYRPHSNAVYDYLQRKGRETYCKTGIAIPRDSIRTVIAHLRRGRAVWYAPDRDLGPKNSVFVDFFGVPTAMITATSKIVALGKARVIPFTQFRRDDGTGYDVVIHPPFENFPSGDEVADTQRIASFMESEIAKAPEQYFWAQKRFKTRPEGEDSFYE</sequence>
<comment type="function">
    <text evidence="9">Catalyzes the transfer of an acyl chain from an acyl-[acyl-carrier-protein] (ACP) to a Kdo(2)-lipid IV(A) to form a Kdo(2)-(acyl)-lipid IV(A).</text>
</comment>
<dbReference type="GO" id="GO:0009245">
    <property type="term" value="P:lipid A biosynthetic process"/>
    <property type="evidence" value="ECO:0007669"/>
    <property type="project" value="InterPro"/>
</dbReference>
<dbReference type="EMBL" id="JAMFTH010000001">
    <property type="protein sequence ID" value="MCP8899046.1"/>
    <property type="molecule type" value="Genomic_DNA"/>
</dbReference>
<dbReference type="GO" id="GO:0036104">
    <property type="term" value="P:Kdo2-lipid A biosynthetic process"/>
    <property type="evidence" value="ECO:0007669"/>
    <property type="project" value="UniProtKB-UniRule"/>
</dbReference>
<dbReference type="HAMAP" id="MF_01942">
    <property type="entry name" value="Lipid_A_LpxL_LpxP"/>
    <property type="match status" value="1"/>
</dbReference>
<protein>
    <recommendedName>
        <fullName evidence="9">Lipid A biosynthesis acyltransferase</fullName>
        <ecNumber evidence="9">2.3.1.241</ecNumber>
    </recommendedName>
    <alternativeName>
        <fullName evidence="9">Kdo(2)-lipid IV(A) acyltransferase</fullName>
    </alternativeName>
</protein>
<feature type="short sequence motif" description="HXXXXD motif" evidence="9">
    <location>
        <begin position="130"/>
        <end position="135"/>
    </location>
</feature>
<keyword evidence="5 9" id="KW-0448">Lipopolysaccharide biosynthesis</keyword>
<evidence type="ECO:0000256" key="4">
    <source>
        <dbReference type="ARBA" id="ARBA00022692"/>
    </source>
</evidence>
<reference evidence="10" key="1">
    <citation type="submission" date="2022-05" db="EMBL/GenBank/DDBJ databases">
        <authorList>
            <person name="Sun H.-N."/>
        </authorList>
    </citation>
    <scope>NUCLEOTIDE SEQUENCE</scope>
    <source>
        <strain evidence="10">HB14</strain>
    </source>
</reference>
<comment type="pathway">
    <text evidence="9">Bacterial outer membrane biogenesis; lipopolysaccharide biosynthesis.</text>
</comment>
<keyword evidence="8 9" id="KW-0012">Acyltransferase</keyword>
<dbReference type="GO" id="GO:0009103">
    <property type="term" value="P:lipopolysaccharide biosynthetic process"/>
    <property type="evidence" value="ECO:0007669"/>
    <property type="project" value="UniProtKB-UniRule"/>
</dbReference>
<dbReference type="Proteomes" id="UP001139319">
    <property type="component" value="Unassembled WGS sequence"/>
</dbReference>
<feature type="transmembrane region" description="Helical" evidence="9">
    <location>
        <begin position="15"/>
        <end position="33"/>
    </location>
</feature>
<name>A0A9X2I2V4_9GAMM</name>
<dbReference type="InterPro" id="IPR004960">
    <property type="entry name" value="LipA_acyltrans"/>
</dbReference>
<keyword evidence="7 9" id="KW-0472">Membrane</keyword>
<dbReference type="CDD" id="cd07984">
    <property type="entry name" value="LPLAT_LABLAT-like"/>
    <property type="match status" value="1"/>
</dbReference>
<keyword evidence="1 9" id="KW-1003">Cell membrane</keyword>
<evidence type="ECO:0000256" key="5">
    <source>
        <dbReference type="ARBA" id="ARBA00022985"/>
    </source>
</evidence>
<evidence type="ECO:0000256" key="6">
    <source>
        <dbReference type="ARBA" id="ARBA00022989"/>
    </source>
</evidence>
<dbReference type="PANTHER" id="PTHR30606:SF9">
    <property type="entry name" value="LIPID A BIOSYNTHESIS LAUROYLTRANSFERASE"/>
    <property type="match status" value="1"/>
</dbReference>
<keyword evidence="2 9" id="KW-0997">Cell inner membrane</keyword>
<organism evidence="10 11">
    <name type="scientific">Gilvimarinus xylanilyticus</name>
    <dbReference type="NCBI Taxonomy" id="2944139"/>
    <lineage>
        <taxon>Bacteria</taxon>
        <taxon>Pseudomonadati</taxon>
        <taxon>Pseudomonadota</taxon>
        <taxon>Gammaproteobacteria</taxon>
        <taxon>Cellvibrionales</taxon>
        <taxon>Cellvibrionaceae</taxon>
        <taxon>Gilvimarinus</taxon>
    </lineage>
</organism>
<keyword evidence="3 9" id="KW-0808">Transferase</keyword>
<evidence type="ECO:0000313" key="10">
    <source>
        <dbReference type="EMBL" id="MCP8899046.1"/>
    </source>
</evidence>
<evidence type="ECO:0000256" key="3">
    <source>
        <dbReference type="ARBA" id="ARBA00022679"/>
    </source>
</evidence>
<keyword evidence="4 9" id="KW-0812">Transmembrane</keyword>
<dbReference type="RefSeq" id="WP_253967307.1">
    <property type="nucleotide sequence ID" value="NZ_JAMFTH010000001.1"/>
</dbReference>
<proteinExistence type="inferred from homology"/>
<accession>A0A9X2I2V4</accession>
<comment type="catalytic activity">
    <reaction evidence="9">
        <text>an alpha-Kdo-(2-&gt;4)-alpha-Kdo-(2-&gt;6)-lipid IVA + a fatty acyl-[ACP] = an alpha-Kdo-(2-&gt;4)-alpha-Kdo-(2-&gt;6)-(acyl)-lipid IVA + holo-[ACP]</text>
        <dbReference type="Rhea" id="RHEA:69396"/>
        <dbReference type="Rhea" id="RHEA-COMP:9685"/>
        <dbReference type="Rhea" id="RHEA-COMP:14125"/>
        <dbReference type="ChEBI" id="CHEBI:64479"/>
        <dbReference type="ChEBI" id="CHEBI:138651"/>
        <dbReference type="ChEBI" id="CHEBI:176429"/>
        <dbReference type="ChEBI" id="CHEBI:176430"/>
        <dbReference type="EC" id="2.3.1.241"/>
    </reaction>
</comment>
<dbReference type="AlphaFoldDB" id="A0A9X2I2V4"/>
<dbReference type="GO" id="GO:0008913">
    <property type="term" value="F:Kdo2-lipid IVA acyltransferase activity"/>
    <property type="evidence" value="ECO:0007669"/>
    <property type="project" value="UniProtKB-EC"/>
</dbReference>
<keyword evidence="6 9" id="KW-1133">Transmembrane helix</keyword>
<keyword evidence="11" id="KW-1185">Reference proteome</keyword>
<evidence type="ECO:0000256" key="2">
    <source>
        <dbReference type="ARBA" id="ARBA00022519"/>
    </source>
</evidence>
<comment type="similarity">
    <text evidence="9">Belongs to the LpxL/LpxM/LpxP family.</text>
</comment>
<dbReference type="PIRSF" id="PIRSF026649">
    <property type="entry name" value="MsbB"/>
    <property type="match status" value="1"/>
</dbReference>
<evidence type="ECO:0000256" key="1">
    <source>
        <dbReference type="ARBA" id="ARBA00022475"/>
    </source>
</evidence>
<dbReference type="InterPro" id="IPR011920">
    <property type="entry name" value="Lipid_A_LpxL_LpxP"/>
</dbReference>
<dbReference type="GO" id="GO:0005886">
    <property type="term" value="C:plasma membrane"/>
    <property type="evidence" value="ECO:0007669"/>
    <property type="project" value="UniProtKB-SubCell"/>
</dbReference>
<dbReference type="EC" id="2.3.1.241" evidence="9"/>
<reference evidence="10" key="2">
    <citation type="submission" date="2023-01" db="EMBL/GenBank/DDBJ databases">
        <title>Gilvimarinus xylanilyticus HB14 isolated from Caulerpa lentillifera aquaculture base in Hainan, China.</title>
        <authorList>
            <person name="Zhang Y.-J."/>
        </authorList>
    </citation>
    <scope>NUCLEOTIDE SEQUENCE</scope>
    <source>
        <strain evidence="10">HB14</strain>
    </source>
</reference>
<comment type="pathway">
    <text evidence="9">Glycolipid biosynthesis; KDO(2)-lipid A biosynthesis; KDO(2)-lipid A from CMP-3-deoxy-D-manno-octulosonate and lipid IV(A): step 3/4.</text>
</comment>
<evidence type="ECO:0000256" key="9">
    <source>
        <dbReference type="HAMAP-Rule" id="MF_01942"/>
    </source>
</evidence>
<dbReference type="PANTHER" id="PTHR30606">
    <property type="entry name" value="LIPID A BIOSYNTHESIS LAUROYL ACYLTRANSFERASE"/>
    <property type="match status" value="1"/>
</dbReference>